<dbReference type="PANTHER" id="PTHR35010">
    <property type="entry name" value="BLL4672 PROTEIN-RELATED"/>
    <property type="match status" value="1"/>
</dbReference>
<dbReference type="CDD" id="cd00093">
    <property type="entry name" value="HTH_XRE"/>
    <property type="match status" value="1"/>
</dbReference>
<comment type="caution">
    <text evidence="2">The sequence shown here is derived from an EMBL/GenBank/DDBJ whole genome shotgun (WGS) entry which is preliminary data.</text>
</comment>
<name>A0A846Y7Q0_9NOCA</name>
<dbReference type="InterPro" id="IPR010982">
    <property type="entry name" value="Lambda_DNA-bd_dom_sf"/>
</dbReference>
<proteinExistence type="predicted"/>
<dbReference type="Pfam" id="PF17765">
    <property type="entry name" value="MLTR_LBD"/>
    <property type="match status" value="1"/>
</dbReference>
<organism evidence="2 3">
    <name type="scientific">Nocardia vermiculata</name>
    <dbReference type="NCBI Taxonomy" id="257274"/>
    <lineage>
        <taxon>Bacteria</taxon>
        <taxon>Bacillati</taxon>
        <taxon>Actinomycetota</taxon>
        <taxon>Actinomycetes</taxon>
        <taxon>Mycobacteriales</taxon>
        <taxon>Nocardiaceae</taxon>
        <taxon>Nocardia</taxon>
    </lineage>
</organism>
<accession>A0A846Y7Q0</accession>
<dbReference type="RefSeq" id="WP_067874307.1">
    <property type="nucleotide sequence ID" value="NZ_JAAXOP010000013.1"/>
</dbReference>
<keyword evidence="3" id="KW-1185">Reference proteome</keyword>
<dbReference type="SMART" id="SM00530">
    <property type="entry name" value="HTH_XRE"/>
    <property type="match status" value="1"/>
</dbReference>
<feature type="domain" description="HTH cro/C1-type" evidence="1">
    <location>
        <begin position="31"/>
        <end position="76"/>
    </location>
</feature>
<dbReference type="Proteomes" id="UP000565711">
    <property type="component" value="Unassembled WGS sequence"/>
</dbReference>
<dbReference type="Gene3D" id="1.10.260.40">
    <property type="entry name" value="lambda repressor-like DNA-binding domains"/>
    <property type="match status" value="1"/>
</dbReference>
<dbReference type="InterPro" id="IPR041413">
    <property type="entry name" value="MLTR_LBD"/>
</dbReference>
<dbReference type="PANTHER" id="PTHR35010:SF2">
    <property type="entry name" value="BLL4672 PROTEIN"/>
    <property type="match status" value="1"/>
</dbReference>
<dbReference type="GO" id="GO:0003677">
    <property type="term" value="F:DNA binding"/>
    <property type="evidence" value="ECO:0007669"/>
    <property type="project" value="InterPro"/>
</dbReference>
<dbReference type="PROSITE" id="PS50943">
    <property type="entry name" value="HTH_CROC1"/>
    <property type="match status" value="1"/>
</dbReference>
<evidence type="ECO:0000313" key="3">
    <source>
        <dbReference type="Proteomes" id="UP000565711"/>
    </source>
</evidence>
<dbReference type="EMBL" id="JAAXOP010000013">
    <property type="protein sequence ID" value="NKY52729.1"/>
    <property type="molecule type" value="Genomic_DNA"/>
</dbReference>
<protein>
    <submittedName>
        <fullName evidence="2">Helix-turn-helix domain-containing protein</fullName>
    </submittedName>
</protein>
<dbReference type="AlphaFoldDB" id="A0A846Y7Q0"/>
<evidence type="ECO:0000313" key="2">
    <source>
        <dbReference type="EMBL" id="NKY52729.1"/>
    </source>
</evidence>
<evidence type="ECO:0000259" key="1">
    <source>
        <dbReference type="PROSITE" id="PS50943"/>
    </source>
</evidence>
<gene>
    <name evidence="2" type="ORF">HGA08_21220</name>
</gene>
<reference evidence="2 3" key="1">
    <citation type="submission" date="2020-04" db="EMBL/GenBank/DDBJ databases">
        <title>MicrobeNet Type strains.</title>
        <authorList>
            <person name="Nicholson A.C."/>
        </authorList>
    </citation>
    <scope>NUCLEOTIDE SEQUENCE [LARGE SCALE GENOMIC DNA]</scope>
    <source>
        <strain evidence="2 3">JCM 12354</strain>
    </source>
</reference>
<dbReference type="Gene3D" id="3.30.450.180">
    <property type="match status" value="1"/>
</dbReference>
<sequence length="254" mass="27710">MNGNGVRLPDLAAFVRTARKRPTAAAPTGSTRQQLATAVHTSIGYIAKIEQGEALHPSPAVVDALGAALALDDDELSHLYRLAGHSAPARADNPRSESVLRQTLDALAPHPAAVVNDRFDILSANDALEPAFPGLHRAGNMLQWLFHDPHARLVLEHWEHEAAAAVAGLRHYAARPPDPQRLRSLIGHLAEHPDFHRLWTSGRIEVARPDPLVRLRNPRTGAVYSAHLQQFRTVETNRATRVLVCLLTDIAAAQ</sequence>
<dbReference type="InterPro" id="IPR001387">
    <property type="entry name" value="Cro/C1-type_HTH"/>
</dbReference>
<dbReference type="Pfam" id="PF13560">
    <property type="entry name" value="HTH_31"/>
    <property type="match status" value="1"/>
</dbReference>
<dbReference type="SUPFAM" id="SSF47413">
    <property type="entry name" value="lambda repressor-like DNA-binding domains"/>
    <property type="match status" value="1"/>
</dbReference>